<evidence type="ECO:0000313" key="1">
    <source>
        <dbReference type="EMBL" id="GBM44234.1"/>
    </source>
</evidence>
<proteinExistence type="predicted"/>
<name>A0A4Y2FX45_ARAVE</name>
<organism evidence="1 2">
    <name type="scientific">Araneus ventricosus</name>
    <name type="common">Orbweaver spider</name>
    <name type="synonym">Epeira ventricosa</name>
    <dbReference type="NCBI Taxonomy" id="182803"/>
    <lineage>
        <taxon>Eukaryota</taxon>
        <taxon>Metazoa</taxon>
        <taxon>Ecdysozoa</taxon>
        <taxon>Arthropoda</taxon>
        <taxon>Chelicerata</taxon>
        <taxon>Arachnida</taxon>
        <taxon>Araneae</taxon>
        <taxon>Araneomorphae</taxon>
        <taxon>Entelegynae</taxon>
        <taxon>Araneoidea</taxon>
        <taxon>Araneidae</taxon>
        <taxon>Araneus</taxon>
    </lineage>
</organism>
<protein>
    <submittedName>
        <fullName evidence="1">Uncharacterized protein</fullName>
    </submittedName>
</protein>
<reference evidence="1 2" key="1">
    <citation type="journal article" date="2019" name="Sci. Rep.">
        <title>Orb-weaving spider Araneus ventricosus genome elucidates the spidroin gene catalogue.</title>
        <authorList>
            <person name="Kono N."/>
            <person name="Nakamura H."/>
            <person name="Ohtoshi R."/>
            <person name="Moran D.A.P."/>
            <person name="Shinohara A."/>
            <person name="Yoshida Y."/>
            <person name="Fujiwara M."/>
            <person name="Mori M."/>
            <person name="Tomita M."/>
            <person name="Arakawa K."/>
        </authorList>
    </citation>
    <scope>NUCLEOTIDE SEQUENCE [LARGE SCALE GENOMIC DNA]</scope>
</reference>
<dbReference type="AlphaFoldDB" id="A0A4Y2FX45"/>
<comment type="caution">
    <text evidence="1">The sequence shown here is derived from an EMBL/GenBank/DDBJ whole genome shotgun (WGS) entry which is preliminary data.</text>
</comment>
<sequence>MTPSLSVISFFPRITGAPGFCHPSIPRQGFSLLNHPLYDPTTSSPVFPFSLSPAFAGILVKRNASPDSHPHHFERPLFYLLPPFPERLVMFTLGPPAPLLSSRRLFHSLPFFSLPPPVLFLFFPLSVSKAAGVALIVNVSVLPVSCRVHQEIFFPTLLLPVTCHWSLVL</sequence>
<dbReference type="OrthoDB" id="10462457at2759"/>
<keyword evidence="2" id="KW-1185">Reference proteome</keyword>
<evidence type="ECO:0000313" key="2">
    <source>
        <dbReference type="Proteomes" id="UP000499080"/>
    </source>
</evidence>
<dbReference type="Proteomes" id="UP000499080">
    <property type="component" value="Unassembled WGS sequence"/>
</dbReference>
<gene>
    <name evidence="1" type="ORF">AVEN_15566_1</name>
</gene>
<dbReference type="EMBL" id="BGPR01001058">
    <property type="protein sequence ID" value="GBM44234.1"/>
    <property type="molecule type" value="Genomic_DNA"/>
</dbReference>
<accession>A0A4Y2FX45</accession>